<feature type="transmembrane region" description="Helical" evidence="1">
    <location>
        <begin position="23"/>
        <end position="43"/>
    </location>
</feature>
<keyword evidence="1" id="KW-1133">Transmembrane helix</keyword>
<dbReference type="HOGENOM" id="CLU_2972880_0_0_5"/>
<evidence type="ECO:0000313" key="3">
    <source>
        <dbReference type="Proteomes" id="UP000004310"/>
    </source>
</evidence>
<gene>
    <name evidence="2" type="ORF">FP2506_16654</name>
</gene>
<protein>
    <submittedName>
        <fullName evidence="2">Uncharacterized protein</fullName>
    </submittedName>
</protein>
<dbReference type="EMBL" id="AATP01000002">
    <property type="protein sequence ID" value="EAU42082.1"/>
    <property type="molecule type" value="Genomic_DNA"/>
</dbReference>
<evidence type="ECO:0000256" key="1">
    <source>
        <dbReference type="SAM" id="Phobius"/>
    </source>
</evidence>
<keyword evidence="1" id="KW-0812">Transmembrane</keyword>
<accession>Q0G2U9</accession>
<keyword evidence="3" id="KW-1185">Reference proteome</keyword>
<organism evidence="2 3">
    <name type="scientific">Fulvimarina pelagi HTCC2506</name>
    <dbReference type="NCBI Taxonomy" id="314231"/>
    <lineage>
        <taxon>Bacteria</taxon>
        <taxon>Pseudomonadati</taxon>
        <taxon>Pseudomonadota</taxon>
        <taxon>Alphaproteobacteria</taxon>
        <taxon>Hyphomicrobiales</taxon>
        <taxon>Aurantimonadaceae</taxon>
        <taxon>Fulvimarina</taxon>
    </lineage>
</organism>
<dbReference type="Proteomes" id="UP000004310">
    <property type="component" value="Unassembled WGS sequence"/>
</dbReference>
<proteinExistence type="predicted"/>
<dbReference type="AlphaFoldDB" id="Q0G2U9"/>
<reference evidence="2 3" key="1">
    <citation type="journal article" date="2010" name="J. Bacteriol.">
        <title>Genome sequence of Fulvimarina pelagi HTCC2506T, a Mn(II)-oxidizing alphaproteobacterium possessing an aerobic anoxygenic photosynthetic gene cluster and Xanthorhodopsin.</title>
        <authorList>
            <person name="Kang I."/>
            <person name="Oh H.M."/>
            <person name="Lim S.I."/>
            <person name="Ferriera S."/>
            <person name="Giovannoni S.J."/>
            <person name="Cho J.C."/>
        </authorList>
    </citation>
    <scope>NUCLEOTIDE SEQUENCE [LARGE SCALE GENOMIC DNA]</scope>
    <source>
        <strain evidence="2 3">HTCC2506</strain>
    </source>
</reference>
<name>Q0G2U9_9HYPH</name>
<sequence>MNTSPITKWEVAEAYFTFANSSFGISVCFAASVAIVAFSIWYGTWHETKDFAKHVDMT</sequence>
<evidence type="ECO:0000313" key="2">
    <source>
        <dbReference type="EMBL" id="EAU42082.1"/>
    </source>
</evidence>
<comment type="caution">
    <text evidence="2">The sequence shown here is derived from an EMBL/GenBank/DDBJ whole genome shotgun (WGS) entry which is preliminary data.</text>
</comment>
<dbReference type="RefSeq" id="WP_007068450.1">
    <property type="nucleotide sequence ID" value="NZ_DS022272.1"/>
</dbReference>
<dbReference type="eggNOG" id="ENOG502ZQU9">
    <property type="taxonomic scope" value="Bacteria"/>
</dbReference>
<keyword evidence="1" id="KW-0472">Membrane</keyword>